<dbReference type="GO" id="GO:0004386">
    <property type="term" value="F:helicase activity"/>
    <property type="evidence" value="ECO:0007669"/>
    <property type="project" value="UniProtKB-KW"/>
</dbReference>
<dbReference type="GO" id="GO:0005524">
    <property type="term" value="F:ATP binding"/>
    <property type="evidence" value="ECO:0007669"/>
    <property type="project" value="UniProtKB-KW"/>
</dbReference>
<keyword evidence="2" id="KW-0378">Hydrolase</keyword>
<feature type="non-terminal residue" evidence="5">
    <location>
        <position position="400"/>
    </location>
</feature>
<proteinExistence type="predicted"/>
<evidence type="ECO:0000256" key="3">
    <source>
        <dbReference type="ARBA" id="ARBA00022806"/>
    </source>
</evidence>
<keyword evidence="1" id="KW-0547">Nucleotide-binding</keyword>
<organism evidence="5">
    <name type="scientific">uncultured Chloroflexia bacterium</name>
    <dbReference type="NCBI Taxonomy" id="1672391"/>
    <lineage>
        <taxon>Bacteria</taxon>
        <taxon>Bacillati</taxon>
        <taxon>Chloroflexota</taxon>
        <taxon>Chloroflexia</taxon>
        <taxon>environmental samples</taxon>
    </lineage>
</organism>
<dbReference type="AlphaFoldDB" id="A0A6J4N9J4"/>
<keyword evidence="3" id="KW-0347">Helicase</keyword>
<dbReference type="EMBL" id="CADCTR010002978">
    <property type="protein sequence ID" value="CAA9376755.1"/>
    <property type="molecule type" value="Genomic_DNA"/>
</dbReference>
<reference evidence="5" key="1">
    <citation type="submission" date="2020-02" db="EMBL/GenBank/DDBJ databases">
        <authorList>
            <person name="Meier V. D."/>
        </authorList>
    </citation>
    <scope>NUCLEOTIDE SEQUENCE</scope>
    <source>
        <strain evidence="5">AVDCRST_MAG93</strain>
    </source>
</reference>
<dbReference type="SUPFAM" id="SSF52540">
    <property type="entry name" value="P-loop containing nucleoside triphosphate hydrolases"/>
    <property type="match status" value="1"/>
</dbReference>
<evidence type="ECO:0008006" key="6">
    <source>
        <dbReference type="Google" id="ProtNLM"/>
    </source>
</evidence>
<name>A0A6J4N9J4_9CHLR</name>
<protein>
    <recommendedName>
        <fullName evidence="6">DNA helicase</fullName>
    </recommendedName>
</protein>
<dbReference type="InterPro" id="IPR027417">
    <property type="entry name" value="P-loop_NTPase"/>
</dbReference>
<gene>
    <name evidence="5" type="ORF">AVDCRST_MAG93-8881</name>
</gene>
<evidence type="ECO:0000313" key="5">
    <source>
        <dbReference type="EMBL" id="CAA9376755.1"/>
    </source>
</evidence>
<evidence type="ECO:0000256" key="4">
    <source>
        <dbReference type="ARBA" id="ARBA00022840"/>
    </source>
</evidence>
<dbReference type="Gene3D" id="3.40.50.300">
    <property type="entry name" value="P-loop containing nucleotide triphosphate hydrolases"/>
    <property type="match status" value="1"/>
</dbReference>
<keyword evidence="4" id="KW-0067">ATP-binding</keyword>
<sequence length="400" mass="43608">MSDAPVRQLICGAPGSGKTTMLVARAIEMIVDRERAPRMLALSTEGRSVQRLRILLQDHVDGGVPTADVWRRAVSLLEQFPQAAGLAPNWKSTAIISALDRRYLMHRAWAEVGNGPQSLYARYGDAPGALDWLARVFDRFAEWSGTADPHHLAQSPQDDALAELWAAYRAYLRMSQQFGLVAFQEVRSRALDILRDEQTAARVRPDVLLLDDLDLFRSSDLLFARALVGPHTAVIATSSRVPATYDPDPAMRSLYTWCRELDMQPAGIELAAHDHFPEPVLYAHATPEAEAAAIAREAAAAIHGGLEASDCAIVLFDEELDAPLRRACARVGVRIAGGERRDADTLALAPLALMGMRLIAGNACTPAELLAFVRHPLLQFPAPDLRLFAVAVDGLAGPHI</sequence>
<dbReference type="Gene3D" id="1.10.10.160">
    <property type="match status" value="1"/>
</dbReference>
<dbReference type="GO" id="GO:0016787">
    <property type="term" value="F:hydrolase activity"/>
    <property type="evidence" value="ECO:0007669"/>
    <property type="project" value="UniProtKB-KW"/>
</dbReference>
<evidence type="ECO:0000256" key="2">
    <source>
        <dbReference type="ARBA" id="ARBA00022801"/>
    </source>
</evidence>
<evidence type="ECO:0000256" key="1">
    <source>
        <dbReference type="ARBA" id="ARBA00022741"/>
    </source>
</evidence>
<accession>A0A6J4N9J4</accession>
<dbReference type="InterPro" id="IPR013986">
    <property type="entry name" value="DExx_box_DNA_helicase_dom_sf"/>
</dbReference>